<keyword evidence="5 7" id="KW-1133">Transmembrane helix</keyword>
<dbReference type="InterPro" id="IPR036721">
    <property type="entry name" value="RCK_C_sf"/>
</dbReference>
<evidence type="ECO:0000313" key="9">
    <source>
        <dbReference type="EMBL" id="MBR9972162.1"/>
    </source>
</evidence>
<keyword evidence="10" id="KW-1185">Reference proteome</keyword>
<feature type="transmembrane region" description="Helical" evidence="7">
    <location>
        <begin position="149"/>
        <end position="168"/>
    </location>
</feature>
<evidence type="ECO:0000256" key="4">
    <source>
        <dbReference type="ARBA" id="ARBA00022737"/>
    </source>
</evidence>
<proteinExistence type="predicted"/>
<evidence type="ECO:0000256" key="3">
    <source>
        <dbReference type="ARBA" id="ARBA00022692"/>
    </source>
</evidence>
<dbReference type="InterPro" id="IPR051679">
    <property type="entry name" value="DASS-Related_Transporters"/>
</dbReference>
<sequence>MVITLGLLILALGLYVSERIPVEVASIGLLVVMMVAFHLLPVQGPDGRNLLSPEILLSGFGNPALLTVMALLVVAEGLNRTGTLDRLVDGVGNLRLSPSVLAALALAVVCVTSAFINDTPVVVMFLPVFQALAMRAGHGSSRLMMPLSFAAILGGMTTLIGSSTNLLVSSALISQGLPGLEFFQQTPMGVWVAAVGFIYVVFVMPRLLPKGESGGLGGGGGGGKQFVSQCVVAAGSALDGAQAAAGRFRQLPDITVHLIVRDGESVFPPYDDVVLTAGDVLMIAGSRKALTETAARYPGLLSVPEIHDDDDDEAPVPRPAVPTVEQVMVEAMVPPTSRFTGFSVEQLGLNRYHNLVVLGLERRARMMRGPTAGLRLQAGDVLLLMGRDNDIETLRRDRDLVVISGSAGLLPRVHHAKTAGLLFLAMLGLSATGVLPIAIAAIGVAVLLVALGALTARQAIGAIDAKIVLLVGNALALGQAMEATGAAAFLAKALLLIMGDVGPWVAVVAFFGLVSLITNVLSNNATAVLFTPIAVGLARQLGVDPHLFAITVIIAANCSFITPIGYQTNLLVMGPGHYRFIDYAKAGLPLTLLLWATFAIGAKVVWGL</sequence>
<dbReference type="PANTHER" id="PTHR43652:SF2">
    <property type="entry name" value="BASIC AMINO ACID ANTIPORTER YFCC-RELATED"/>
    <property type="match status" value="1"/>
</dbReference>
<keyword evidence="3 7" id="KW-0812">Transmembrane</keyword>
<feature type="transmembrane region" description="Helical" evidence="7">
    <location>
        <begin position="188"/>
        <end position="208"/>
    </location>
</feature>
<feature type="transmembrane region" description="Helical" evidence="7">
    <location>
        <begin position="586"/>
        <end position="606"/>
    </location>
</feature>
<organism evidence="9 10">
    <name type="scientific">Magnetospirillum sulfuroxidans</name>
    <dbReference type="NCBI Taxonomy" id="611300"/>
    <lineage>
        <taxon>Bacteria</taxon>
        <taxon>Pseudomonadati</taxon>
        <taxon>Pseudomonadota</taxon>
        <taxon>Alphaproteobacteria</taxon>
        <taxon>Rhodospirillales</taxon>
        <taxon>Rhodospirillaceae</taxon>
        <taxon>Magnetospirillum</taxon>
    </lineage>
</organism>
<dbReference type="InterPro" id="IPR006037">
    <property type="entry name" value="RCK_C"/>
</dbReference>
<feature type="transmembrane region" description="Helical" evidence="7">
    <location>
        <begin position="547"/>
        <end position="566"/>
    </location>
</feature>
<dbReference type="EMBL" id="JAGTUF010000008">
    <property type="protein sequence ID" value="MBR9972162.1"/>
    <property type="molecule type" value="Genomic_DNA"/>
</dbReference>
<comment type="caution">
    <text evidence="9">The sequence shown here is derived from an EMBL/GenBank/DDBJ whole genome shotgun (WGS) entry which is preliminary data.</text>
</comment>
<evidence type="ECO:0000313" key="10">
    <source>
        <dbReference type="Proteomes" id="UP000680714"/>
    </source>
</evidence>
<keyword evidence="2" id="KW-0813">Transport</keyword>
<comment type="subcellular location">
    <subcellularLocation>
        <location evidence="1">Membrane</location>
        <topology evidence="1">Multi-pass membrane protein</topology>
    </subcellularLocation>
</comment>
<feature type="domain" description="RCK C-terminal" evidence="8">
    <location>
        <begin position="214"/>
        <end position="299"/>
    </location>
</feature>
<feature type="transmembrane region" description="Helical" evidence="7">
    <location>
        <begin position="421"/>
        <end position="453"/>
    </location>
</feature>
<evidence type="ECO:0000256" key="6">
    <source>
        <dbReference type="ARBA" id="ARBA00023136"/>
    </source>
</evidence>
<name>A0ABS5IDB0_9PROT</name>
<feature type="transmembrane region" description="Helical" evidence="7">
    <location>
        <begin position="96"/>
        <end position="115"/>
    </location>
</feature>
<keyword evidence="4" id="KW-0677">Repeat</keyword>
<accession>A0ABS5IDB0</accession>
<evidence type="ECO:0000256" key="5">
    <source>
        <dbReference type="ARBA" id="ARBA00022989"/>
    </source>
</evidence>
<dbReference type="Proteomes" id="UP000680714">
    <property type="component" value="Unassembled WGS sequence"/>
</dbReference>
<evidence type="ECO:0000256" key="1">
    <source>
        <dbReference type="ARBA" id="ARBA00004141"/>
    </source>
</evidence>
<reference evidence="9 10" key="1">
    <citation type="submission" date="2021-04" db="EMBL/GenBank/DDBJ databases">
        <title>Magnetospirillum sulfuroxidans sp. nov., a facultative chemolithoautotrophic sulfur-oxidizing alphaproteobacterium isolated from freshwater sediment and proposals for Paramagetospirillum gen. nov., and Magnetospirillaceae fam. nov.</title>
        <authorList>
            <person name="Koziaeva V."/>
            <person name="Geelhoed J.S."/>
            <person name="Sorokin D.Y."/>
            <person name="Grouzdev D.S."/>
        </authorList>
    </citation>
    <scope>NUCLEOTIDE SEQUENCE [LARGE SCALE GENOMIC DNA]</scope>
    <source>
        <strain evidence="9 10">J10</strain>
    </source>
</reference>
<dbReference type="InterPro" id="IPR004680">
    <property type="entry name" value="Cit_transptr-like_dom"/>
</dbReference>
<dbReference type="PANTHER" id="PTHR43652">
    <property type="entry name" value="BASIC AMINO ACID ANTIPORTER YFCC-RELATED"/>
    <property type="match status" value="1"/>
</dbReference>
<evidence type="ECO:0000259" key="8">
    <source>
        <dbReference type="PROSITE" id="PS51202"/>
    </source>
</evidence>
<dbReference type="Gene3D" id="3.30.70.1450">
    <property type="entry name" value="Regulator of K+ conductance, C-terminal domain"/>
    <property type="match status" value="2"/>
</dbReference>
<protein>
    <submittedName>
        <fullName evidence="9">SLC13 family permease</fullName>
    </submittedName>
</protein>
<feature type="domain" description="RCK C-terminal" evidence="8">
    <location>
        <begin position="316"/>
        <end position="400"/>
    </location>
</feature>
<dbReference type="SUPFAM" id="SSF116726">
    <property type="entry name" value="TrkA C-terminal domain-like"/>
    <property type="match status" value="2"/>
</dbReference>
<dbReference type="Pfam" id="PF03600">
    <property type="entry name" value="CitMHS"/>
    <property type="match status" value="1"/>
</dbReference>
<gene>
    <name evidence="9" type="ORF">KEC16_10610</name>
</gene>
<feature type="transmembrane region" description="Helical" evidence="7">
    <location>
        <begin position="55"/>
        <end position="75"/>
    </location>
</feature>
<dbReference type="Pfam" id="PF02080">
    <property type="entry name" value="TrkA_C"/>
    <property type="match status" value="2"/>
</dbReference>
<keyword evidence="6 7" id="KW-0472">Membrane</keyword>
<dbReference type="PROSITE" id="PS51202">
    <property type="entry name" value="RCK_C"/>
    <property type="match status" value="2"/>
</dbReference>
<evidence type="ECO:0000256" key="2">
    <source>
        <dbReference type="ARBA" id="ARBA00022448"/>
    </source>
</evidence>
<evidence type="ECO:0000256" key="7">
    <source>
        <dbReference type="SAM" id="Phobius"/>
    </source>
</evidence>